<dbReference type="Pfam" id="PF02606">
    <property type="entry name" value="LpxK"/>
    <property type="match status" value="1"/>
</dbReference>
<evidence type="ECO:0000313" key="15">
    <source>
        <dbReference type="Proteomes" id="UP000006242"/>
    </source>
</evidence>
<evidence type="ECO:0000256" key="13">
    <source>
        <dbReference type="HAMAP-Rule" id="MF_00409"/>
    </source>
</evidence>
<dbReference type="GO" id="GO:0009245">
    <property type="term" value="P:lipid A biosynthetic process"/>
    <property type="evidence" value="ECO:0007669"/>
    <property type="project" value="UniProtKB-UniRule"/>
</dbReference>
<keyword evidence="10 13" id="KW-0067">ATP-binding</keyword>
<dbReference type="GO" id="GO:0005886">
    <property type="term" value="C:plasma membrane"/>
    <property type="evidence" value="ECO:0007669"/>
    <property type="project" value="TreeGrafter"/>
</dbReference>
<evidence type="ECO:0000256" key="6">
    <source>
        <dbReference type="ARBA" id="ARBA00022556"/>
    </source>
</evidence>
<dbReference type="GO" id="GO:0005524">
    <property type="term" value="F:ATP binding"/>
    <property type="evidence" value="ECO:0007669"/>
    <property type="project" value="UniProtKB-UniRule"/>
</dbReference>
<dbReference type="EC" id="2.7.1.130" evidence="3 13"/>
<dbReference type="HAMAP" id="MF_00409">
    <property type="entry name" value="LpxK"/>
    <property type="match status" value="1"/>
</dbReference>
<comment type="function">
    <text evidence="1 13">Transfers the gamma-phosphate of ATP to the 4'-position of a tetraacyldisaccharide 1-phosphate intermediate (termed DS-1-P) to form tetraacyldisaccharide 1,4'-bis-phosphate (lipid IVA).</text>
</comment>
<evidence type="ECO:0000256" key="9">
    <source>
        <dbReference type="ARBA" id="ARBA00022777"/>
    </source>
</evidence>
<evidence type="ECO:0000256" key="12">
    <source>
        <dbReference type="ARBA" id="ARBA00029757"/>
    </source>
</evidence>
<evidence type="ECO:0000256" key="2">
    <source>
        <dbReference type="ARBA" id="ARBA00004870"/>
    </source>
</evidence>
<dbReference type="PANTHER" id="PTHR42724">
    <property type="entry name" value="TETRAACYLDISACCHARIDE 4'-KINASE"/>
    <property type="match status" value="1"/>
</dbReference>
<dbReference type="GO" id="GO:0009029">
    <property type="term" value="F:lipid-A 4'-kinase activity"/>
    <property type="evidence" value="ECO:0007669"/>
    <property type="project" value="UniProtKB-UniRule"/>
</dbReference>
<proteinExistence type="inferred from homology"/>
<evidence type="ECO:0000256" key="7">
    <source>
        <dbReference type="ARBA" id="ARBA00022679"/>
    </source>
</evidence>
<dbReference type="NCBIfam" id="TIGR00682">
    <property type="entry name" value="lpxK"/>
    <property type="match status" value="1"/>
</dbReference>
<feature type="binding site" evidence="13">
    <location>
        <begin position="58"/>
        <end position="65"/>
    </location>
    <ligand>
        <name>ATP</name>
        <dbReference type="ChEBI" id="CHEBI:30616"/>
    </ligand>
</feature>
<keyword evidence="6 13" id="KW-0441">Lipid A biosynthesis</keyword>
<reference evidence="14 15" key="2">
    <citation type="journal article" date="2013" name="PLoS ONE">
        <title>INDIGO - INtegrated Data Warehouse of MIcrobial GenOmes with Examples from the Red Sea Extremophiles.</title>
        <authorList>
            <person name="Alam I."/>
            <person name="Antunes A."/>
            <person name="Kamau A.A."/>
            <person name="Ba Alawi W."/>
            <person name="Kalkatawi M."/>
            <person name="Stingl U."/>
            <person name="Bajic V.B."/>
        </authorList>
    </citation>
    <scope>NUCLEOTIDE SEQUENCE [LARGE SCALE GENOMIC DNA]</scope>
    <source>
        <strain evidence="14 15">E1L3A</strain>
    </source>
</reference>
<dbReference type="RefSeq" id="WP_006913928.1">
    <property type="nucleotide sequence ID" value="NZ_AFNV02000036.1"/>
</dbReference>
<reference evidence="14 15" key="1">
    <citation type="journal article" date="2011" name="J. Bacteriol.">
        <title>Genome sequence of Salinisphaera shabanensis, a gammaproteobacterium from the harsh, variable environment of the brine-seawater interface of the Shaban Deep in the Red Sea.</title>
        <authorList>
            <person name="Antunes A."/>
            <person name="Alam I."/>
            <person name="Bajic V.B."/>
            <person name="Stingl U."/>
        </authorList>
    </citation>
    <scope>NUCLEOTIDE SEQUENCE [LARGE SCALE GENOMIC DNA]</scope>
    <source>
        <strain evidence="14 15">E1L3A</strain>
    </source>
</reference>
<comment type="similarity">
    <text evidence="13">Belongs to the LpxK family.</text>
</comment>
<sequence>MRAALERSWYARNGAWPVLRPLAWLFGRVVDLRRQLYRRGWLASEAVGVPVLVVGNITVGGSGKTPLTLALIDKLQARGVRVGVVSRGYGGQSDRYPLDVDKHTAAASAGDEPVMMAMQSSARVVVDPRRPRGARRLVKQGVDIVIADDGLQHYALRRDAEIAVTDARRGLGNGRLLPAGPLREPRARLESVDLSLVHGENADFWLAPGHATPVAADEVTRPLSQFVGTPVHAIAGIGDPRRFFDMLRREGLEVIEHPMPDHHRYRATDLDFEDDYPVLMTCKDAVKCAAFADAPRYWQVPVRVTFSPACEARIDTLLDRLIDTARAG</sequence>
<keyword evidence="11 13" id="KW-0443">Lipid metabolism</keyword>
<evidence type="ECO:0000256" key="11">
    <source>
        <dbReference type="ARBA" id="ARBA00023098"/>
    </source>
</evidence>
<dbReference type="Proteomes" id="UP000006242">
    <property type="component" value="Unassembled WGS sequence"/>
</dbReference>
<protein>
    <recommendedName>
        <fullName evidence="4 13">Tetraacyldisaccharide 4'-kinase</fullName>
        <ecNumber evidence="3 13">2.7.1.130</ecNumber>
    </recommendedName>
    <alternativeName>
        <fullName evidence="12 13">Lipid A 4'-kinase</fullName>
    </alternativeName>
</protein>
<dbReference type="STRING" id="1033802.SSPSH_003674"/>
<gene>
    <name evidence="13 14" type="primary">lpxK</name>
    <name evidence="14" type="ORF">SSPSH_003674</name>
</gene>
<accession>U2E0Q2</accession>
<keyword evidence="5 13" id="KW-0444">Lipid biosynthesis</keyword>
<keyword evidence="9 13" id="KW-0418">Kinase</keyword>
<dbReference type="SUPFAM" id="SSF52540">
    <property type="entry name" value="P-loop containing nucleoside triphosphate hydrolases"/>
    <property type="match status" value="1"/>
</dbReference>
<keyword evidence="15" id="KW-1185">Reference proteome</keyword>
<evidence type="ECO:0000256" key="1">
    <source>
        <dbReference type="ARBA" id="ARBA00002274"/>
    </source>
</evidence>
<dbReference type="GO" id="GO:0009244">
    <property type="term" value="P:lipopolysaccharide core region biosynthetic process"/>
    <property type="evidence" value="ECO:0007669"/>
    <property type="project" value="TreeGrafter"/>
</dbReference>
<evidence type="ECO:0000256" key="8">
    <source>
        <dbReference type="ARBA" id="ARBA00022741"/>
    </source>
</evidence>
<evidence type="ECO:0000313" key="14">
    <source>
        <dbReference type="EMBL" id="ERJ17516.1"/>
    </source>
</evidence>
<dbReference type="UniPathway" id="UPA00359">
    <property type="reaction ID" value="UER00482"/>
</dbReference>
<dbReference type="AlphaFoldDB" id="U2E0Q2"/>
<evidence type="ECO:0000256" key="3">
    <source>
        <dbReference type="ARBA" id="ARBA00012071"/>
    </source>
</evidence>
<evidence type="ECO:0000256" key="4">
    <source>
        <dbReference type="ARBA" id="ARBA00016436"/>
    </source>
</evidence>
<dbReference type="Gene3D" id="3.40.50.300">
    <property type="entry name" value="P-loop containing nucleotide triphosphate hydrolases"/>
    <property type="match status" value="1"/>
</dbReference>
<comment type="pathway">
    <text evidence="2 13">Glycolipid biosynthesis; lipid IV(A) biosynthesis; lipid IV(A) from (3R)-3-hydroxytetradecanoyl-[acyl-carrier-protein] and UDP-N-acetyl-alpha-D-glucosamine: step 6/6.</text>
</comment>
<evidence type="ECO:0000256" key="5">
    <source>
        <dbReference type="ARBA" id="ARBA00022516"/>
    </source>
</evidence>
<dbReference type="OrthoDB" id="9766423at2"/>
<dbReference type="InterPro" id="IPR003758">
    <property type="entry name" value="LpxK"/>
</dbReference>
<name>U2E0Q2_9GAMM</name>
<dbReference type="PANTHER" id="PTHR42724:SF1">
    <property type="entry name" value="TETRAACYLDISACCHARIDE 4'-KINASE, MITOCHONDRIAL-RELATED"/>
    <property type="match status" value="1"/>
</dbReference>
<dbReference type="EMBL" id="AFNV02000036">
    <property type="protein sequence ID" value="ERJ17516.1"/>
    <property type="molecule type" value="Genomic_DNA"/>
</dbReference>
<evidence type="ECO:0000256" key="10">
    <source>
        <dbReference type="ARBA" id="ARBA00022840"/>
    </source>
</evidence>
<dbReference type="eggNOG" id="COG1663">
    <property type="taxonomic scope" value="Bacteria"/>
</dbReference>
<comment type="catalytic activity">
    <reaction evidence="13">
        <text>a lipid A disaccharide + ATP = a lipid IVA + ADP + H(+)</text>
        <dbReference type="Rhea" id="RHEA:67840"/>
        <dbReference type="ChEBI" id="CHEBI:15378"/>
        <dbReference type="ChEBI" id="CHEBI:30616"/>
        <dbReference type="ChEBI" id="CHEBI:176343"/>
        <dbReference type="ChEBI" id="CHEBI:176425"/>
        <dbReference type="ChEBI" id="CHEBI:456216"/>
        <dbReference type="EC" id="2.7.1.130"/>
    </reaction>
</comment>
<keyword evidence="8 13" id="KW-0547">Nucleotide-binding</keyword>
<organism evidence="14 15">
    <name type="scientific">Salinisphaera shabanensis E1L3A</name>
    <dbReference type="NCBI Taxonomy" id="1033802"/>
    <lineage>
        <taxon>Bacteria</taxon>
        <taxon>Pseudomonadati</taxon>
        <taxon>Pseudomonadota</taxon>
        <taxon>Gammaproteobacteria</taxon>
        <taxon>Salinisphaerales</taxon>
        <taxon>Salinisphaeraceae</taxon>
        <taxon>Salinisphaera</taxon>
    </lineage>
</organism>
<dbReference type="InterPro" id="IPR027417">
    <property type="entry name" value="P-loop_NTPase"/>
</dbReference>
<comment type="caution">
    <text evidence="14">The sequence shown here is derived from an EMBL/GenBank/DDBJ whole genome shotgun (WGS) entry which is preliminary data.</text>
</comment>
<keyword evidence="7 13" id="KW-0808">Transferase</keyword>